<dbReference type="PANTHER" id="PTHR21514">
    <property type="entry name" value="AP-4 COMPLEX ACCESSORY SUBUNIT TEPSIN"/>
    <property type="match status" value="1"/>
</dbReference>
<accession>A0AA35ZD82</accession>
<gene>
    <name evidence="1" type="ORF">LSALG_LOCUS29621</name>
</gene>
<dbReference type="GO" id="GO:0032588">
    <property type="term" value="C:trans-Golgi network membrane"/>
    <property type="evidence" value="ECO:0007669"/>
    <property type="project" value="TreeGrafter"/>
</dbReference>
<name>A0AA35ZD82_LACSI</name>
<protein>
    <submittedName>
        <fullName evidence="1">Uncharacterized protein</fullName>
    </submittedName>
</protein>
<dbReference type="Proteomes" id="UP001177003">
    <property type="component" value="Chromosome 6"/>
</dbReference>
<sequence length="197" mass="22484">MWQVRVKAICVLKAILRKKNDEPFSIVSSYFTENIDVVVKCSESPQASLRENPNKVLSLLNGEQSGSRISHQEKRNGVCTQEVTGLGICVEVVKNKLAPAMIKAELEIECRGEFCVFKFTGNLNERVRDRVLYNILIQADVYGWSSEFVIISNLSWQPSTVVLDWHILAEDIMYVFLCCYCGFRNILAYCSNCMYFT</sequence>
<keyword evidence="2" id="KW-1185">Reference proteome</keyword>
<proteinExistence type="predicted"/>
<dbReference type="PANTHER" id="PTHR21514:SF0">
    <property type="entry name" value="AP-4 COMPLEX ACCESSORY SUBUNIT TEPSIN"/>
    <property type="match status" value="1"/>
</dbReference>
<reference evidence="1" key="1">
    <citation type="submission" date="2023-04" db="EMBL/GenBank/DDBJ databases">
        <authorList>
            <person name="Vijverberg K."/>
            <person name="Xiong W."/>
            <person name="Schranz E."/>
        </authorList>
    </citation>
    <scope>NUCLEOTIDE SEQUENCE</scope>
</reference>
<dbReference type="AlphaFoldDB" id="A0AA35ZD82"/>
<dbReference type="InterPro" id="IPR039273">
    <property type="entry name" value="TEPSIN"/>
</dbReference>
<dbReference type="EMBL" id="OX465082">
    <property type="protein sequence ID" value="CAI9290429.1"/>
    <property type="molecule type" value="Genomic_DNA"/>
</dbReference>
<evidence type="ECO:0000313" key="2">
    <source>
        <dbReference type="Proteomes" id="UP001177003"/>
    </source>
</evidence>
<evidence type="ECO:0000313" key="1">
    <source>
        <dbReference type="EMBL" id="CAI9290429.1"/>
    </source>
</evidence>
<organism evidence="1 2">
    <name type="scientific">Lactuca saligna</name>
    <name type="common">Willowleaf lettuce</name>
    <dbReference type="NCBI Taxonomy" id="75948"/>
    <lineage>
        <taxon>Eukaryota</taxon>
        <taxon>Viridiplantae</taxon>
        <taxon>Streptophyta</taxon>
        <taxon>Embryophyta</taxon>
        <taxon>Tracheophyta</taxon>
        <taxon>Spermatophyta</taxon>
        <taxon>Magnoliopsida</taxon>
        <taxon>eudicotyledons</taxon>
        <taxon>Gunneridae</taxon>
        <taxon>Pentapetalae</taxon>
        <taxon>asterids</taxon>
        <taxon>campanulids</taxon>
        <taxon>Asterales</taxon>
        <taxon>Asteraceae</taxon>
        <taxon>Cichorioideae</taxon>
        <taxon>Cichorieae</taxon>
        <taxon>Lactucinae</taxon>
        <taxon>Lactuca</taxon>
    </lineage>
</organism>